<dbReference type="OrthoDB" id="9806267at2"/>
<dbReference type="Proteomes" id="UP000240912">
    <property type="component" value="Unassembled WGS sequence"/>
</dbReference>
<dbReference type="Gene3D" id="3.40.630.40">
    <property type="entry name" value="Zn-dependent exopeptidases"/>
    <property type="match status" value="1"/>
</dbReference>
<evidence type="ECO:0000313" key="6">
    <source>
        <dbReference type="Proteomes" id="UP000240912"/>
    </source>
</evidence>
<dbReference type="EC" id="3.5.1.28" evidence="2"/>
<comment type="catalytic activity">
    <reaction evidence="1">
        <text>Hydrolyzes the link between N-acetylmuramoyl residues and L-amino acid residues in certain cell-wall glycopeptides.</text>
        <dbReference type="EC" id="3.5.1.28"/>
    </reaction>
</comment>
<dbReference type="SMART" id="SM00646">
    <property type="entry name" value="Ami_3"/>
    <property type="match status" value="1"/>
</dbReference>
<organism evidence="5 6">
    <name type="scientific">Pedobacter yulinensis</name>
    <dbReference type="NCBI Taxonomy" id="2126353"/>
    <lineage>
        <taxon>Bacteria</taxon>
        <taxon>Pseudomonadati</taxon>
        <taxon>Bacteroidota</taxon>
        <taxon>Sphingobacteriia</taxon>
        <taxon>Sphingobacteriales</taxon>
        <taxon>Sphingobacteriaceae</taxon>
        <taxon>Pedobacter</taxon>
    </lineage>
</organism>
<dbReference type="PANTHER" id="PTHR30404">
    <property type="entry name" value="N-ACETYLMURAMOYL-L-ALANINE AMIDASE"/>
    <property type="match status" value="1"/>
</dbReference>
<keyword evidence="6" id="KW-1185">Reference proteome</keyword>
<dbReference type="EMBL" id="PYLS01000005">
    <property type="protein sequence ID" value="PST83432.1"/>
    <property type="molecule type" value="Genomic_DNA"/>
</dbReference>
<dbReference type="GO" id="GO:0009253">
    <property type="term" value="P:peptidoglycan catabolic process"/>
    <property type="evidence" value="ECO:0007669"/>
    <property type="project" value="InterPro"/>
</dbReference>
<dbReference type="AlphaFoldDB" id="A0A2T3HLV7"/>
<sequence>MLQKSVRLFSLLLLNIIFLMPCRLNAQGYKMKTIVLDAGHGGRKPGAAGAFSTEKQVALEVTLKLGKKLKEALPGVRIIYTRTTDVDVDFLRRAEIANSNKADIFISIHCNSMGNVQVKDGFTTLKNGKKVPKYRSVRNSAVKGVETFVAGSHRLNEQDAAIRENADIKLEKNYKQKYDGYDPNDPATFIILSLFKNAYRDKSLKLAKLVQANYIADGRENRGVKEQGILILQRCGMPAILTEIGFISHPEEEKYINSDKGQDEITDAIVKAVKTYKADLEGK</sequence>
<dbReference type="GO" id="GO:0030288">
    <property type="term" value="C:outer membrane-bounded periplasmic space"/>
    <property type="evidence" value="ECO:0007669"/>
    <property type="project" value="TreeGrafter"/>
</dbReference>
<name>A0A2T3HLV7_9SPHI</name>
<keyword evidence="3" id="KW-0378">Hydrolase</keyword>
<proteinExistence type="predicted"/>
<dbReference type="CDD" id="cd02696">
    <property type="entry name" value="MurNAc-LAA"/>
    <property type="match status" value="1"/>
</dbReference>
<evidence type="ECO:0000259" key="4">
    <source>
        <dbReference type="SMART" id="SM00646"/>
    </source>
</evidence>
<dbReference type="Pfam" id="PF01520">
    <property type="entry name" value="Amidase_3"/>
    <property type="match status" value="1"/>
</dbReference>
<dbReference type="PANTHER" id="PTHR30404:SF0">
    <property type="entry name" value="N-ACETYLMURAMOYL-L-ALANINE AMIDASE AMIC"/>
    <property type="match status" value="1"/>
</dbReference>
<dbReference type="InterPro" id="IPR002508">
    <property type="entry name" value="MurNAc-LAA_cat"/>
</dbReference>
<evidence type="ECO:0000313" key="5">
    <source>
        <dbReference type="EMBL" id="PST83432.1"/>
    </source>
</evidence>
<protein>
    <recommendedName>
        <fullName evidence="2">N-acetylmuramoyl-L-alanine amidase</fullName>
        <ecNumber evidence="2">3.5.1.28</ecNumber>
    </recommendedName>
</protein>
<dbReference type="GO" id="GO:0008745">
    <property type="term" value="F:N-acetylmuramoyl-L-alanine amidase activity"/>
    <property type="evidence" value="ECO:0007669"/>
    <property type="project" value="UniProtKB-EC"/>
</dbReference>
<gene>
    <name evidence="5" type="ORF">C7T94_12770</name>
</gene>
<dbReference type="SUPFAM" id="SSF53187">
    <property type="entry name" value="Zn-dependent exopeptidases"/>
    <property type="match status" value="1"/>
</dbReference>
<feature type="domain" description="MurNAc-LAA" evidence="4">
    <location>
        <begin position="94"/>
        <end position="274"/>
    </location>
</feature>
<accession>A0A2T3HLV7</accession>
<comment type="caution">
    <text evidence="5">The sequence shown here is derived from an EMBL/GenBank/DDBJ whole genome shotgun (WGS) entry which is preliminary data.</text>
</comment>
<evidence type="ECO:0000256" key="2">
    <source>
        <dbReference type="ARBA" id="ARBA00011901"/>
    </source>
</evidence>
<dbReference type="InterPro" id="IPR050695">
    <property type="entry name" value="N-acetylmuramoyl_amidase_3"/>
</dbReference>
<evidence type="ECO:0000256" key="3">
    <source>
        <dbReference type="ARBA" id="ARBA00022801"/>
    </source>
</evidence>
<evidence type="ECO:0000256" key="1">
    <source>
        <dbReference type="ARBA" id="ARBA00001561"/>
    </source>
</evidence>
<reference evidence="5 6" key="1">
    <citation type="submission" date="2018-03" db="EMBL/GenBank/DDBJ databases">
        <authorList>
            <person name="Keele B.F."/>
        </authorList>
    </citation>
    <scope>NUCLEOTIDE SEQUENCE [LARGE SCALE GENOMIC DNA]</scope>
    <source>
        <strain evidence="5 6">YL28-9</strain>
    </source>
</reference>